<evidence type="ECO:0000256" key="4">
    <source>
        <dbReference type="ARBA" id="ARBA00022946"/>
    </source>
</evidence>
<feature type="region of interest" description="Disordered" evidence="5">
    <location>
        <begin position="62"/>
        <end position="121"/>
    </location>
</feature>
<keyword evidence="8" id="KW-1185">Reference proteome</keyword>
<protein>
    <recommendedName>
        <fullName evidence="6">Plastid lipid-associated protein/fibrillin conserved domain-containing protein</fullName>
    </recommendedName>
</protein>
<comment type="caution">
    <text evidence="7">The sequence shown here is derived from an EMBL/GenBank/DDBJ whole genome shotgun (WGS) entry which is preliminary data.</text>
</comment>
<organism evidence="7 8">
    <name type="scientific">Manihot esculenta</name>
    <name type="common">Cassava</name>
    <name type="synonym">Jatropha manihot</name>
    <dbReference type="NCBI Taxonomy" id="3983"/>
    <lineage>
        <taxon>Eukaryota</taxon>
        <taxon>Viridiplantae</taxon>
        <taxon>Streptophyta</taxon>
        <taxon>Embryophyta</taxon>
        <taxon>Tracheophyta</taxon>
        <taxon>Spermatophyta</taxon>
        <taxon>Magnoliopsida</taxon>
        <taxon>eudicotyledons</taxon>
        <taxon>Gunneridae</taxon>
        <taxon>Pentapetalae</taxon>
        <taxon>rosids</taxon>
        <taxon>fabids</taxon>
        <taxon>Malpighiales</taxon>
        <taxon>Euphorbiaceae</taxon>
        <taxon>Crotonoideae</taxon>
        <taxon>Manihoteae</taxon>
        <taxon>Manihot</taxon>
    </lineage>
</organism>
<reference evidence="8" key="1">
    <citation type="journal article" date="2016" name="Nat. Biotechnol.">
        <title>Sequencing wild and cultivated cassava and related species reveals extensive interspecific hybridization and genetic diversity.</title>
        <authorList>
            <person name="Bredeson J.V."/>
            <person name="Lyons J.B."/>
            <person name="Prochnik S.E."/>
            <person name="Wu G.A."/>
            <person name="Ha C.M."/>
            <person name="Edsinger-Gonzales E."/>
            <person name="Grimwood J."/>
            <person name="Schmutz J."/>
            <person name="Rabbi I.Y."/>
            <person name="Egesi C."/>
            <person name="Nauluvula P."/>
            <person name="Lebot V."/>
            <person name="Ndunguru J."/>
            <person name="Mkamilo G."/>
            <person name="Bart R.S."/>
            <person name="Setter T.L."/>
            <person name="Gleadow R.M."/>
            <person name="Kulakow P."/>
            <person name="Ferguson M.E."/>
            <person name="Rounsley S."/>
            <person name="Rokhsar D.S."/>
        </authorList>
    </citation>
    <scope>NUCLEOTIDE SEQUENCE [LARGE SCALE GENOMIC DNA]</scope>
    <source>
        <strain evidence="8">cv. AM560-2</strain>
    </source>
</reference>
<evidence type="ECO:0000256" key="2">
    <source>
        <dbReference type="ARBA" id="ARBA00005845"/>
    </source>
</evidence>
<evidence type="ECO:0000256" key="1">
    <source>
        <dbReference type="ARBA" id="ARBA00004474"/>
    </source>
</evidence>
<evidence type="ECO:0000256" key="5">
    <source>
        <dbReference type="SAM" id="MobiDB-lite"/>
    </source>
</evidence>
<dbReference type="AlphaFoldDB" id="A0A2C9U4T7"/>
<dbReference type="PANTHER" id="PTHR31906">
    <property type="entry name" value="PLASTID-LIPID-ASSOCIATED PROTEIN 4, CHLOROPLASTIC-RELATED"/>
    <property type="match status" value="1"/>
</dbReference>
<name>A0A2C9U4T7_MANES</name>
<dbReference type="Gramene" id="Manes.17G014600.1.v8.1">
    <property type="protein sequence ID" value="Manes.17G014600.1.v8.1.CDS"/>
    <property type="gene ID" value="Manes.17G014600.v8.1"/>
</dbReference>
<dbReference type="GO" id="GO:0009535">
    <property type="term" value="C:chloroplast thylakoid membrane"/>
    <property type="evidence" value="ECO:0000318"/>
    <property type="project" value="GO_Central"/>
</dbReference>
<evidence type="ECO:0000313" key="7">
    <source>
        <dbReference type="EMBL" id="OAY24420.1"/>
    </source>
</evidence>
<dbReference type="GO" id="GO:0010117">
    <property type="term" value="P:photoprotection"/>
    <property type="evidence" value="ECO:0000318"/>
    <property type="project" value="GO_Central"/>
</dbReference>
<evidence type="ECO:0000259" key="6">
    <source>
        <dbReference type="Pfam" id="PF04755"/>
    </source>
</evidence>
<feature type="domain" description="Plastid lipid-associated protein/fibrillin conserved" evidence="6">
    <location>
        <begin position="151"/>
        <end position="365"/>
    </location>
</feature>
<gene>
    <name evidence="7" type="ORF">MANES_17G014600v8</name>
</gene>
<proteinExistence type="inferred from homology"/>
<dbReference type="Pfam" id="PF04755">
    <property type="entry name" value="PAP_fibrillin"/>
    <property type="match status" value="1"/>
</dbReference>
<dbReference type="Proteomes" id="UP000091857">
    <property type="component" value="Chromosome 17"/>
</dbReference>
<accession>A0A2C9U4T7</accession>
<evidence type="ECO:0000313" key="8">
    <source>
        <dbReference type="Proteomes" id="UP000091857"/>
    </source>
</evidence>
<sequence>MALFSSHCSSLFFSSNLNNPVRVSSSKTFASPSFFFSKKAPSKSLHFAFKTPTSDKFTFPSVIPFSSLSEPTPEPDTDPTENPGPDSNPTPVSITDEWGEKTEPEPEYPKDSDVDTPKDDDEWDEECIAAGNGSAAQGTGAVVEKDDRLEDLKRCLVDTVYGTNFGFQASPEVRGEVLELVNQLEAVNPIKAPVDATGILDGKWVLLYTAFSELLPLLAVGTIPLLKVESISQAIDTSNLSIVNSITLSGPFASFSFSASATFEVRTPSRIQVEFKEGSLQPPEIKSSIDLPGNVDLFGQNINLTPVQQSLNPLQEVVSNISRTISGQPPLRVPIPGNQSRSWLLITYLDNDLRISRGDGGLFVLVKEGSPLLDL</sequence>
<dbReference type="OrthoDB" id="498392at2759"/>
<dbReference type="InterPro" id="IPR006843">
    <property type="entry name" value="PAP/fibrillin_dom"/>
</dbReference>
<comment type="similarity">
    <text evidence="2">Belongs to the PAP/fibrillin family.</text>
</comment>
<dbReference type="EMBL" id="CM004403">
    <property type="protein sequence ID" value="OAY24420.1"/>
    <property type="molecule type" value="Genomic_DNA"/>
</dbReference>
<evidence type="ECO:0000256" key="3">
    <source>
        <dbReference type="ARBA" id="ARBA00022640"/>
    </source>
</evidence>
<feature type="compositionally biased region" description="Basic and acidic residues" evidence="5">
    <location>
        <begin position="98"/>
        <end position="117"/>
    </location>
</feature>
<dbReference type="InterPro" id="IPR039633">
    <property type="entry name" value="PAP"/>
</dbReference>
<dbReference type="STRING" id="3983.A0A2C9U4T7"/>
<keyword evidence="3" id="KW-0934">Plastid</keyword>
<keyword evidence="4" id="KW-0809">Transit peptide</keyword>
<comment type="subcellular location">
    <subcellularLocation>
        <location evidence="1">Plastid</location>
    </subcellularLocation>
</comment>